<evidence type="ECO:0000256" key="2">
    <source>
        <dbReference type="ARBA" id="ARBA00004496"/>
    </source>
</evidence>
<evidence type="ECO:0000256" key="5">
    <source>
        <dbReference type="ARBA" id="ARBA00022737"/>
    </source>
</evidence>
<evidence type="ECO:0000256" key="3">
    <source>
        <dbReference type="ARBA" id="ARBA00005739"/>
    </source>
</evidence>
<dbReference type="InterPro" id="IPR011989">
    <property type="entry name" value="ARM-like"/>
</dbReference>
<feature type="domain" description="Proteasome activator Blm10 middle HEAT repeats region" evidence="12">
    <location>
        <begin position="383"/>
        <end position="897"/>
    </location>
</feature>
<keyword evidence="6" id="KW-0227">DNA damage</keyword>
<keyword evidence="8" id="KW-0539">Nucleus</keyword>
<dbReference type="InterPro" id="IPR032430">
    <property type="entry name" value="Blm10_mid"/>
</dbReference>
<evidence type="ECO:0000259" key="11">
    <source>
        <dbReference type="Pfam" id="PF11919"/>
    </source>
</evidence>
<evidence type="ECO:0000313" key="15">
    <source>
        <dbReference type="Proteomes" id="UP000054248"/>
    </source>
</evidence>
<dbReference type="Gene3D" id="1.25.10.10">
    <property type="entry name" value="Leucine-rich Repeat Variant"/>
    <property type="match status" value="1"/>
</dbReference>
<gene>
    <name evidence="14" type="ORF">M407DRAFT_214873</name>
</gene>
<feature type="region of interest" description="Disordered" evidence="10">
    <location>
        <begin position="41"/>
        <end position="61"/>
    </location>
</feature>
<feature type="repeat" description="HEAT" evidence="9">
    <location>
        <begin position="1769"/>
        <end position="1804"/>
    </location>
</feature>
<accession>A0A0C3QEA2</accession>
<dbReference type="PANTHER" id="PTHR32170">
    <property type="entry name" value="PROTEASOME ACTIVATOR COMPLEX SUBUNIT 4"/>
    <property type="match status" value="1"/>
</dbReference>
<evidence type="ECO:0000256" key="6">
    <source>
        <dbReference type="ARBA" id="ARBA00022763"/>
    </source>
</evidence>
<evidence type="ECO:0000256" key="10">
    <source>
        <dbReference type="SAM" id="MobiDB-lite"/>
    </source>
</evidence>
<feature type="domain" description="Proteasome activator complex subunit 4-like HEAT repeat-like" evidence="13">
    <location>
        <begin position="1344"/>
        <end position="1550"/>
    </location>
</feature>
<name>A0A0C3QEA2_9AGAM</name>
<proteinExistence type="inferred from homology"/>
<evidence type="ECO:0000259" key="12">
    <source>
        <dbReference type="Pfam" id="PF16507"/>
    </source>
</evidence>
<dbReference type="Pfam" id="PF02985">
    <property type="entry name" value="HEAT"/>
    <property type="match status" value="1"/>
</dbReference>
<dbReference type="EMBL" id="KN823088">
    <property type="protein sequence ID" value="KIO23299.1"/>
    <property type="molecule type" value="Genomic_DNA"/>
</dbReference>
<evidence type="ECO:0000256" key="4">
    <source>
        <dbReference type="ARBA" id="ARBA00022490"/>
    </source>
</evidence>
<dbReference type="GO" id="GO:0006281">
    <property type="term" value="P:DNA repair"/>
    <property type="evidence" value="ECO:0007669"/>
    <property type="project" value="UniProtKB-KW"/>
</dbReference>
<dbReference type="GO" id="GO:0070628">
    <property type="term" value="F:proteasome binding"/>
    <property type="evidence" value="ECO:0007669"/>
    <property type="project" value="InterPro"/>
</dbReference>
<evidence type="ECO:0000256" key="8">
    <source>
        <dbReference type="ARBA" id="ARBA00023242"/>
    </source>
</evidence>
<dbReference type="SUPFAM" id="SSF48371">
    <property type="entry name" value="ARM repeat"/>
    <property type="match status" value="2"/>
</dbReference>
<evidence type="ECO:0000256" key="1">
    <source>
        <dbReference type="ARBA" id="ARBA00004324"/>
    </source>
</evidence>
<dbReference type="Pfam" id="PF23096">
    <property type="entry name" value="HEAT_PSME4"/>
    <property type="match status" value="1"/>
</dbReference>
<feature type="domain" description="Proteasome activator complex subunit 4 C-terminal" evidence="11">
    <location>
        <begin position="1834"/>
        <end position="1920"/>
    </location>
</feature>
<dbReference type="STRING" id="1051891.A0A0C3QEA2"/>
<evidence type="ECO:0000259" key="13">
    <source>
        <dbReference type="Pfam" id="PF23096"/>
    </source>
</evidence>
<dbReference type="InterPro" id="IPR055455">
    <property type="entry name" value="HEAT_PSME4"/>
</dbReference>
<dbReference type="InterPro" id="IPR021843">
    <property type="entry name" value="PSME4_C"/>
</dbReference>
<protein>
    <submittedName>
        <fullName evidence="14">Uncharacterized protein</fullName>
    </submittedName>
</protein>
<keyword evidence="7" id="KW-0234">DNA repair</keyword>
<keyword evidence="15" id="KW-1185">Reference proteome</keyword>
<dbReference type="Pfam" id="PF11919">
    <property type="entry name" value="PSME4_C"/>
    <property type="match status" value="1"/>
</dbReference>
<evidence type="ECO:0000256" key="9">
    <source>
        <dbReference type="PROSITE-ProRule" id="PRU00103"/>
    </source>
</evidence>
<keyword evidence="4" id="KW-0963">Cytoplasm</keyword>
<dbReference type="OrthoDB" id="17907at2759"/>
<dbReference type="InterPro" id="IPR035309">
    <property type="entry name" value="PSME4"/>
</dbReference>
<dbReference type="InterPro" id="IPR000357">
    <property type="entry name" value="HEAT"/>
</dbReference>
<reference evidence="15" key="2">
    <citation type="submission" date="2015-01" db="EMBL/GenBank/DDBJ databases">
        <title>Evolutionary Origins and Diversification of the Mycorrhizal Mutualists.</title>
        <authorList>
            <consortium name="DOE Joint Genome Institute"/>
            <consortium name="Mycorrhizal Genomics Consortium"/>
            <person name="Kohler A."/>
            <person name="Kuo A."/>
            <person name="Nagy L.G."/>
            <person name="Floudas D."/>
            <person name="Copeland A."/>
            <person name="Barry K.W."/>
            <person name="Cichocki N."/>
            <person name="Veneault-Fourrey C."/>
            <person name="LaButti K."/>
            <person name="Lindquist E.A."/>
            <person name="Lipzen A."/>
            <person name="Lundell T."/>
            <person name="Morin E."/>
            <person name="Murat C."/>
            <person name="Riley R."/>
            <person name="Ohm R."/>
            <person name="Sun H."/>
            <person name="Tunlid A."/>
            <person name="Henrissat B."/>
            <person name="Grigoriev I.V."/>
            <person name="Hibbett D.S."/>
            <person name="Martin F."/>
        </authorList>
    </citation>
    <scope>NUCLEOTIDE SEQUENCE [LARGE SCALE GENOMIC DNA]</scope>
    <source>
        <strain evidence="15">MUT 4182</strain>
    </source>
</reference>
<reference evidence="14 15" key="1">
    <citation type="submission" date="2014-04" db="EMBL/GenBank/DDBJ databases">
        <authorList>
            <consortium name="DOE Joint Genome Institute"/>
            <person name="Kuo A."/>
            <person name="Girlanda M."/>
            <person name="Perotto S."/>
            <person name="Kohler A."/>
            <person name="Nagy L.G."/>
            <person name="Floudas D."/>
            <person name="Copeland A."/>
            <person name="Barry K.W."/>
            <person name="Cichocki N."/>
            <person name="Veneault-Fourrey C."/>
            <person name="LaButti K."/>
            <person name="Lindquist E.A."/>
            <person name="Lipzen A."/>
            <person name="Lundell T."/>
            <person name="Morin E."/>
            <person name="Murat C."/>
            <person name="Sun H."/>
            <person name="Tunlid A."/>
            <person name="Henrissat B."/>
            <person name="Grigoriev I.V."/>
            <person name="Hibbett D.S."/>
            <person name="Martin F."/>
            <person name="Nordberg H.P."/>
            <person name="Cantor M.N."/>
            <person name="Hua S.X."/>
        </authorList>
    </citation>
    <scope>NUCLEOTIDE SEQUENCE [LARGE SCALE GENOMIC DNA]</scope>
    <source>
        <strain evidence="14 15">MUT 4182</strain>
    </source>
</reference>
<dbReference type="Proteomes" id="UP000054248">
    <property type="component" value="Unassembled WGS sequence"/>
</dbReference>
<comment type="subcellular location">
    <subcellularLocation>
        <location evidence="2">Cytoplasm</location>
    </subcellularLocation>
    <subcellularLocation>
        <location evidence="1">Nucleus speckle</location>
    </subcellularLocation>
</comment>
<dbReference type="PROSITE" id="PS50077">
    <property type="entry name" value="HEAT_REPEAT"/>
    <property type="match status" value="1"/>
</dbReference>
<dbReference type="GO" id="GO:0016504">
    <property type="term" value="F:peptidase activator activity"/>
    <property type="evidence" value="ECO:0007669"/>
    <property type="project" value="InterPro"/>
</dbReference>
<keyword evidence="5" id="KW-0677">Repeat</keyword>
<dbReference type="Pfam" id="PF16507">
    <property type="entry name" value="HEAT_PSME4_mid"/>
    <property type="match status" value="1"/>
</dbReference>
<dbReference type="GO" id="GO:0005829">
    <property type="term" value="C:cytosol"/>
    <property type="evidence" value="ECO:0007669"/>
    <property type="project" value="TreeGrafter"/>
</dbReference>
<sequence>MDALVDSLIQQFQDSSSTASIAVAMADDSIDDMDLELEDELDLSSGGVTTSTRQPETDEEKQQRIMDGYISALPFPSESPEEMREELNRIVSKMLIAAEGRHWDHLLAWTGAFNSYVFIPSLELQYIHSFASTLIRLIGNRLGSKRKLELNELTLPWARLWKLLELEMWPKKRMVMTNMSRNLHNVLLHLAEACCDYFAPSEIPKMLDTFLPLITKETAPSMFTVLAAFLPASHAHTYLPFMFKSWESFHSYKIEDSMISQFAALSVAHVAGTASEYGPEGSLPWKDVGIYSDTEWDMIMRTCLASMSASKGGSSTAVHADRSNPSVFKKNGQRHAWLAQIIVYSMSVDGPVRPLASEDAKPESTTEKSFLAGSKALDSLDRRVLLTFVHRLAAEFSTRWNDELLPSCKTPLAQRITVDIKRSFVQVLRTPVLLSMFAKDPIATTYAQAALKHLSILEPDLIMPQLLERAFSGLETVNETHRTTAAIGALAAVPSALTIRSVWLKGQKHLVSLLEMCLPGIDINDAIKTISTSLFITTALQFIKIGDLNVEGAVPLAHDAPGEDVVMKLEGAETPMMERLKRKEMTDEELEEDSLVKHSTAGFADWVVSFFRRVFALYENLPEEGGKSGKTGGKTEETVLKSLNAALDVVCANLSDKLFTLVLNLVYEYCTTNARSNSVRSIGNLVNSMARTRPRETISKFLPFTKQQIEIELAAGASSVRTTSNTAAALPSDTTFHWNLAVIRAALAYGGADLVEFKDDLLSLMNTLRKAKNERGYSGFGRLVNRTLATLTGTYPLEQRIVNPRQWKDPYFDRSHHYSWGKQFSNPKDVEVQWHVPSAKELEFAVEIFQKIITPAIVDLEALIQVPPTSRDGVWRNDFCRMMYLVRSAWSGASCLLIEGEKTGGDLCIDENYIAGITPSFKRPRAAFALSDPADPRYQSVKALKDRFGKLLHHSFLALTQEAEAKSEAADAVDASIQLVRALDIYLLDYGVSRDTIVALKRQFTMARDSVKTHPKQRSFPRMVWIKRAALYGYSRMFQHTNYRDRSALDDQLLLDLVELSLSPYTRVRKHAQSTLLAASAYYRRAWRFVLPRIIEELKRETAKGKDADPDRQKGMSTPTPPFTLAQALTSVVTGALHILSDKTVQSICCNQKVSKPSIQKLVARITSDSLSCFTEESLAVTVYLVPLPDVAGACATAHLVNGMSPAEQPNLAESKSRTAFQAEIRQKRLGKLVSRVVHVEWRYREYSIRYLSYLLCRDHPLLPDVATLLSDYAISEHPYTRAYSQRGLTKLLLHVKMRSFSRDSEQLWGSQWLNPLRQDIPINDPNKFLQDLERPFAGGSSDVFFVDKEQQGFLTWSNAAKAYRPPPRTGPVLVWSSDTQPSLQAIRSVINQQWIQKFIILNSQEGSKAATASSVDLRLENVIFLKSLFKTFEAEFLEPLLNHVDILIFSDDKYQQRAGFEVLAGALRGSKHWALDTQAQVWEWFSTRLPRLFEHIKPDAVVMWDAFLNMQLVERDPRRMQPLVDFILSQKIDFNADSAFTVTKRLTTIGILADGLGTRIESQVSRMIDLYFDNIQTPYAEVRAQIAVNLGVLMGIQWHPRYRTAGELVAACSTDNDALQIRKADHLPRIQYFIANFDQWRQERLPPPRVSQSTYDRVGLTLLQWVWGTAHSARASSVFPYVMPLLPEIFKMAELNDSSELQLYSSAVLIVLSTISPPHEYVEPIIDSLIGAVKSSPSWRIRLSVLPVLQVFYFRNLLNLPDTSVQRVMEVLLECLRDENVEVRETAAKTLSGVIRCSQRQSIPLLKDRFTRLARRTKLPKRSDKEQLATAIRTLHSAVLGLCALLDAYPYSVEPWAPEIIETLARYSTDPVPISTSIRKCASRFKQTHQDTWAMDQLAFNEDQAQALSTIVSGTSYYA</sequence>
<dbReference type="InterPro" id="IPR021133">
    <property type="entry name" value="HEAT_type_2"/>
</dbReference>
<dbReference type="PANTHER" id="PTHR32170:SF3">
    <property type="entry name" value="PROTEASOME ACTIVATOR COMPLEX SUBUNIT 4"/>
    <property type="match status" value="1"/>
</dbReference>
<evidence type="ECO:0000313" key="14">
    <source>
        <dbReference type="EMBL" id="KIO23299.1"/>
    </source>
</evidence>
<dbReference type="GO" id="GO:0010499">
    <property type="term" value="P:proteasomal ubiquitin-independent protein catabolic process"/>
    <property type="evidence" value="ECO:0007669"/>
    <property type="project" value="TreeGrafter"/>
</dbReference>
<dbReference type="HOGENOM" id="CLU_000772_3_0_1"/>
<organism evidence="14 15">
    <name type="scientific">Tulasnella calospora MUT 4182</name>
    <dbReference type="NCBI Taxonomy" id="1051891"/>
    <lineage>
        <taxon>Eukaryota</taxon>
        <taxon>Fungi</taxon>
        <taxon>Dikarya</taxon>
        <taxon>Basidiomycota</taxon>
        <taxon>Agaricomycotina</taxon>
        <taxon>Agaricomycetes</taxon>
        <taxon>Cantharellales</taxon>
        <taxon>Tulasnellaceae</taxon>
        <taxon>Tulasnella</taxon>
    </lineage>
</organism>
<comment type="similarity">
    <text evidence="3">Belongs to the BLM10 family.</text>
</comment>
<dbReference type="GO" id="GO:0016607">
    <property type="term" value="C:nuclear speck"/>
    <property type="evidence" value="ECO:0007669"/>
    <property type="project" value="UniProtKB-SubCell"/>
</dbReference>
<dbReference type="InterPro" id="IPR016024">
    <property type="entry name" value="ARM-type_fold"/>
</dbReference>
<evidence type="ECO:0000256" key="7">
    <source>
        <dbReference type="ARBA" id="ARBA00023204"/>
    </source>
</evidence>